<keyword evidence="2" id="KW-0238">DNA-binding</keyword>
<dbReference type="InterPro" id="IPR036093">
    <property type="entry name" value="NAC_dom_sf"/>
</dbReference>
<sequence length="301" mass="34518">MQEVNGNGEGAGIKEGYFFCMRGRKYRNSIRPNRVTMSGSGFWKATGIDKPIYGYGILKHQKHKSLSDKDMMNIIGLKKSLVYYRGTAGKGSKTDWMMHEFRLPPQTQTPTPTTTNLQESEVWTLCRIFKRIPSHKKPTPSPSTITHSSSKATTTLRSSDININGHSPPPCFPFKDSSIINNIHQNDHQERKQVILNINNNGGDQVESHEEEIRNNLFLGHHHHHQHEFPQAPPPLVSYPYPNPNPSFWNPNYNNVMMMMMMEDQDMFANGGNWDELGPIDHLPMDDPLFKLNYHHDCTDY</sequence>
<keyword evidence="1" id="KW-0805">Transcription regulation</keyword>
<keyword evidence="8" id="KW-1185">Reference proteome</keyword>
<dbReference type="GO" id="GO:0006355">
    <property type="term" value="P:regulation of DNA-templated transcription"/>
    <property type="evidence" value="ECO:0007669"/>
    <property type="project" value="InterPro"/>
</dbReference>
<dbReference type="PROSITE" id="PS51005">
    <property type="entry name" value="NAC"/>
    <property type="match status" value="1"/>
</dbReference>
<evidence type="ECO:0000313" key="7">
    <source>
        <dbReference type="EMBL" id="KAF7833476.1"/>
    </source>
</evidence>
<dbReference type="Gene3D" id="2.170.150.80">
    <property type="entry name" value="NAC domain"/>
    <property type="match status" value="1"/>
</dbReference>
<dbReference type="InterPro" id="IPR003441">
    <property type="entry name" value="NAC-dom"/>
</dbReference>
<dbReference type="SUPFAM" id="SSF101941">
    <property type="entry name" value="NAC domain"/>
    <property type="match status" value="1"/>
</dbReference>
<accession>A0A835C8M7</accession>
<dbReference type="Pfam" id="PF02365">
    <property type="entry name" value="NAM"/>
    <property type="match status" value="1"/>
</dbReference>
<gene>
    <name evidence="7" type="ORF">G2W53_015809</name>
</gene>
<protein>
    <submittedName>
        <fullName evidence="7">Transcription factor JUNGBRUNNEN 1-like</fullName>
    </submittedName>
</protein>
<evidence type="ECO:0000256" key="3">
    <source>
        <dbReference type="ARBA" id="ARBA00023163"/>
    </source>
</evidence>
<dbReference type="AlphaFoldDB" id="A0A835C8M7"/>
<dbReference type="PANTHER" id="PTHR31744:SF65">
    <property type="entry name" value="TRANSCRIPTION FACTOR JUNGBRUNNEN 1"/>
    <property type="match status" value="1"/>
</dbReference>
<evidence type="ECO:0000313" key="8">
    <source>
        <dbReference type="Proteomes" id="UP000634136"/>
    </source>
</evidence>
<name>A0A835C8M7_9FABA</name>
<feature type="domain" description="NAC" evidence="6">
    <location>
        <begin position="1"/>
        <end position="131"/>
    </location>
</feature>
<dbReference type="PANTHER" id="PTHR31744">
    <property type="entry name" value="PROTEIN CUP-SHAPED COTYLEDON 2-RELATED"/>
    <property type="match status" value="1"/>
</dbReference>
<feature type="region of interest" description="Disordered" evidence="5">
    <location>
        <begin position="134"/>
        <end position="154"/>
    </location>
</feature>
<evidence type="ECO:0000256" key="1">
    <source>
        <dbReference type="ARBA" id="ARBA00023015"/>
    </source>
</evidence>
<keyword evidence="3" id="KW-0804">Transcription</keyword>
<comment type="caution">
    <text evidence="7">The sequence shown here is derived from an EMBL/GenBank/DDBJ whole genome shotgun (WGS) entry which is preliminary data.</text>
</comment>
<dbReference type="EMBL" id="JAAIUW010000005">
    <property type="protein sequence ID" value="KAF7833476.1"/>
    <property type="molecule type" value="Genomic_DNA"/>
</dbReference>
<feature type="compositionally biased region" description="Low complexity" evidence="5">
    <location>
        <begin position="142"/>
        <end position="151"/>
    </location>
</feature>
<evidence type="ECO:0000256" key="5">
    <source>
        <dbReference type="SAM" id="MobiDB-lite"/>
    </source>
</evidence>
<evidence type="ECO:0000256" key="4">
    <source>
        <dbReference type="ARBA" id="ARBA00023242"/>
    </source>
</evidence>
<dbReference type="GO" id="GO:0003677">
    <property type="term" value="F:DNA binding"/>
    <property type="evidence" value="ECO:0007669"/>
    <property type="project" value="UniProtKB-KW"/>
</dbReference>
<evidence type="ECO:0000256" key="2">
    <source>
        <dbReference type="ARBA" id="ARBA00023125"/>
    </source>
</evidence>
<organism evidence="7 8">
    <name type="scientific">Senna tora</name>
    <dbReference type="NCBI Taxonomy" id="362788"/>
    <lineage>
        <taxon>Eukaryota</taxon>
        <taxon>Viridiplantae</taxon>
        <taxon>Streptophyta</taxon>
        <taxon>Embryophyta</taxon>
        <taxon>Tracheophyta</taxon>
        <taxon>Spermatophyta</taxon>
        <taxon>Magnoliopsida</taxon>
        <taxon>eudicotyledons</taxon>
        <taxon>Gunneridae</taxon>
        <taxon>Pentapetalae</taxon>
        <taxon>rosids</taxon>
        <taxon>fabids</taxon>
        <taxon>Fabales</taxon>
        <taxon>Fabaceae</taxon>
        <taxon>Caesalpinioideae</taxon>
        <taxon>Cassia clade</taxon>
        <taxon>Senna</taxon>
    </lineage>
</organism>
<evidence type="ECO:0000259" key="6">
    <source>
        <dbReference type="PROSITE" id="PS51005"/>
    </source>
</evidence>
<dbReference type="Proteomes" id="UP000634136">
    <property type="component" value="Unassembled WGS sequence"/>
</dbReference>
<proteinExistence type="predicted"/>
<reference evidence="7" key="1">
    <citation type="submission" date="2020-09" db="EMBL/GenBank/DDBJ databases">
        <title>Genome-Enabled Discovery of Anthraquinone Biosynthesis in Senna tora.</title>
        <authorList>
            <person name="Kang S.-H."/>
            <person name="Pandey R.P."/>
            <person name="Lee C.-M."/>
            <person name="Sim J.-S."/>
            <person name="Jeong J.-T."/>
            <person name="Choi B.-S."/>
            <person name="Jung M."/>
            <person name="Ginzburg D."/>
            <person name="Zhao K."/>
            <person name="Won S.Y."/>
            <person name="Oh T.-J."/>
            <person name="Yu Y."/>
            <person name="Kim N.-H."/>
            <person name="Lee O.R."/>
            <person name="Lee T.-H."/>
            <person name="Bashyal P."/>
            <person name="Kim T.-S."/>
            <person name="Lee W.-H."/>
            <person name="Kawkins C."/>
            <person name="Kim C.-K."/>
            <person name="Kim J.S."/>
            <person name="Ahn B.O."/>
            <person name="Rhee S.Y."/>
            <person name="Sohng J.K."/>
        </authorList>
    </citation>
    <scope>NUCLEOTIDE SEQUENCE</scope>
    <source>
        <tissue evidence="7">Leaf</tissue>
    </source>
</reference>
<keyword evidence="4" id="KW-0539">Nucleus</keyword>